<accession>A0A7J8Y165</accession>
<evidence type="ECO:0000313" key="2">
    <source>
        <dbReference type="EMBL" id="MBA0692764.1"/>
    </source>
</evidence>
<dbReference type="PANTHER" id="PTHR31170:SF25">
    <property type="entry name" value="BNAA09G04570D PROTEIN"/>
    <property type="match status" value="1"/>
</dbReference>
<organism evidence="2 3">
    <name type="scientific">Gossypium aridum</name>
    <name type="common">American cotton</name>
    <name type="synonym">Erioxylum aridum</name>
    <dbReference type="NCBI Taxonomy" id="34290"/>
    <lineage>
        <taxon>Eukaryota</taxon>
        <taxon>Viridiplantae</taxon>
        <taxon>Streptophyta</taxon>
        <taxon>Embryophyta</taxon>
        <taxon>Tracheophyta</taxon>
        <taxon>Spermatophyta</taxon>
        <taxon>Magnoliopsida</taxon>
        <taxon>eudicotyledons</taxon>
        <taxon>Gunneridae</taxon>
        <taxon>Pentapetalae</taxon>
        <taxon>rosids</taxon>
        <taxon>malvids</taxon>
        <taxon>Malvales</taxon>
        <taxon>Malvaceae</taxon>
        <taxon>Malvoideae</taxon>
        <taxon>Gossypium</taxon>
    </lineage>
</organism>
<name>A0A7J8Y165_GOSAI</name>
<dbReference type="AlphaFoldDB" id="A0A7J8Y165"/>
<feature type="region of interest" description="Disordered" evidence="1">
    <location>
        <begin position="1"/>
        <end position="26"/>
    </location>
</feature>
<evidence type="ECO:0000313" key="3">
    <source>
        <dbReference type="Proteomes" id="UP000593577"/>
    </source>
</evidence>
<dbReference type="Pfam" id="PF03140">
    <property type="entry name" value="DUF247"/>
    <property type="match status" value="1"/>
</dbReference>
<feature type="compositionally biased region" description="Basic and acidic residues" evidence="1">
    <location>
        <begin position="370"/>
        <end position="383"/>
    </location>
</feature>
<reference evidence="2 3" key="1">
    <citation type="journal article" date="2019" name="Genome Biol. Evol.">
        <title>Insights into the evolution of the New World diploid cottons (Gossypium, subgenus Houzingenia) based on genome sequencing.</title>
        <authorList>
            <person name="Grover C.E."/>
            <person name="Arick M.A. 2nd"/>
            <person name="Thrash A."/>
            <person name="Conover J.L."/>
            <person name="Sanders W.S."/>
            <person name="Peterson D.G."/>
            <person name="Frelichowski J.E."/>
            <person name="Scheffler J.A."/>
            <person name="Scheffler B.E."/>
            <person name="Wendel J.F."/>
        </authorList>
    </citation>
    <scope>NUCLEOTIDE SEQUENCE [LARGE SCALE GENOMIC DNA]</scope>
    <source>
        <strain evidence="2">185</strain>
        <tissue evidence="2">Leaf</tissue>
    </source>
</reference>
<dbReference type="EMBL" id="JABFAA010000009">
    <property type="protein sequence ID" value="MBA0692764.1"/>
    <property type="molecule type" value="Genomic_DNA"/>
</dbReference>
<feature type="compositionally biased region" description="Basic and acidic residues" evidence="1">
    <location>
        <begin position="14"/>
        <end position="23"/>
    </location>
</feature>
<evidence type="ECO:0000256" key="1">
    <source>
        <dbReference type="SAM" id="MobiDB-lite"/>
    </source>
</evidence>
<sequence>MQEQLKTPLLQTKRPYETKDSQNRGRWKRAIGSGSNILEVVGERDISFHSHPTEKTNLMSSGKPDEPNQLPKTSSTHHFPIYNSDDEELGNDVMQSSKNERQRQFLEIDIKEMMIKSSRSSFPCCIYRVRRSSFPCCIYRVTPVLRDVNKKAYTPRTVSIGPLHHNNKNLKGMQAVKFQYLEQFLKRATKTAMLNELPRWGDPMGFVTSLDTDLQPGEHFSCLERFLGLLKSTERDIWNSYADDLNHITLEELLKIILVDSAFIIELFLCFHFNSSRLTPFEIASMRMDLLLIENQVPFFVLENLYKEAFSSYPAIYPTILELSCEFFEPYNDQKMKIQTMKHFTDLLRTFHLPIAKDGEYGSDGGTPENESKNQEPDDSSEHLKSATQLYAAGVQFNVSSSKCTLDISFIEPKLEIPCLHIYDDTEVIFRNVMVLEMYHYPNETLICDYVLLMDFLINTSEDAELLVEKKIITSRLGSNQQVASLFNRLGRNIVKGINDKKLKGLVQALNAYYDTPWHTTKATFWLKYFSTPWKAASTTAASLLLLLTLIQTVLTGIAL</sequence>
<comment type="caution">
    <text evidence="2">The sequence shown here is derived from an EMBL/GenBank/DDBJ whole genome shotgun (WGS) entry which is preliminary data.</text>
</comment>
<feature type="region of interest" description="Disordered" evidence="1">
    <location>
        <begin position="51"/>
        <end position="77"/>
    </location>
</feature>
<proteinExistence type="predicted"/>
<dbReference type="Proteomes" id="UP000593577">
    <property type="component" value="Unassembled WGS sequence"/>
</dbReference>
<dbReference type="InterPro" id="IPR004158">
    <property type="entry name" value="DUF247_pln"/>
</dbReference>
<feature type="region of interest" description="Disordered" evidence="1">
    <location>
        <begin position="360"/>
        <end position="383"/>
    </location>
</feature>
<keyword evidence="3" id="KW-1185">Reference proteome</keyword>
<gene>
    <name evidence="2" type="ORF">Goari_010301</name>
</gene>
<protein>
    <submittedName>
        <fullName evidence="2">Uncharacterized protein</fullName>
    </submittedName>
</protein>
<dbReference type="PANTHER" id="PTHR31170">
    <property type="entry name" value="BNAC04G53230D PROTEIN"/>
    <property type="match status" value="1"/>
</dbReference>